<evidence type="ECO:0000313" key="2">
    <source>
        <dbReference type="Proteomes" id="UP000433359"/>
    </source>
</evidence>
<dbReference type="EMBL" id="VULP01000017">
    <property type="protein sequence ID" value="MSU82519.1"/>
    <property type="molecule type" value="Genomic_DNA"/>
</dbReference>
<evidence type="ECO:0000313" key="1">
    <source>
        <dbReference type="EMBL" id="MSU82519.1"/>
    </source>
</evidence>
<proteinExistence type="predicted"/>
<accession>A0A6N7Y0E1</accession>
<comment type="caution">
    <text evidence="1">The sequence shown here is derived from an EMBL/GenBank/DDBJ whole genome shotgun (WGS) entry which is preliminary data.</text>
</comment>
<dbReference type="Proteomes" id="UP000433359">
    <property type="component" value="Unassembled WGS sequence"/>
</dbReference>
<protein>
    <submittedName>
        <fullName evidence="1">Uncharacterized protein</fullName>
    </submittedName>
</protein>
<reference evidence="1 2" key="1">
    <citation type="submission" date="2019-08" db="EMBL/GenBank/DDBJ databases">
        <title>In-depth cultivation of the pig gut microbiome towards novel bacterial diversity and tailored functional studies.</title>
        <authorList>
            <person name="Wylensek D."/>
            <person name="Hitch T.C.A."/>
            <person name="Clavel T."/>
        </authorList>
    </citation>
    <scope>NUCLEOTIDE SEQUENCE [LARGE SCALE GENOMIC DNA]</scope>
    <source>
        <strain evidence="1 2">BSM-383-APC-4H</strain>
    </source>
</reference>
<gene>
    <name evidence="1" type="ORF">FYJ25_09185</name>
</gene>
<organism evidence="1 2">
    <name type="scientific">Anaerobutyricum soehngenii</name>
    <dbReference type="NCBI Taxonomy" id="105843"/>
    <lineage>
        <taxon>Bacteria</taxon>
        <taxon>Bacillati</taxon>
        <taxon>Bacillota</taxon>
        <taxon>Clostridia</taxon>
        <taxon>Lachnospirales</taxon>
        <taxon>Lachnospiraceae</taxon>
        <taxon>Anaerobutyricum</taxon>
    </lineage>
</organism>
<dbReference type="RefSeq" id="WP_154581113.1">
    <property type="nucleotide sequence ID" value="NZ_VULP01000017.1"/>
</dbReference>
<name>A0A6N7Y0E1_9FIRM</name>
<sequence length="71" mass="8432">MSEEHKTLERMLAQGKVSLHEFEMRLTLDFEELGQQLMNGEITPDEHVEKYNELVKMERNPFGPPQKHEHI</sequence>
<dbReference type="AlphaFoldDB" id="A0A6N7Y0E1"/>